<evidence type="ECO:0000256" key="2">
    <source>
        <dbReference type="ARBA" id="ARBA00011245"/>
    </source>
</evidence>
<organism evidence="7 8">
    <name type="scientific">Litorimonas taeanensis</name>
    <dbReference type="NCBI Taxonomy" id="568099"/>
    <lineage>
        <taxon>Bacteria</taxon>
        <taxon>Pseudomonadati</taxon>
        <taxon>Pseudomonadota</taxon>
        <taxon>Alphaproteobacteria</taxon>
        <taxon>Maricaulales</taxon>
        <taxon>Robiginitomaculaceae</taxon>
    </lineage>
</organism>
<dbReference type="EC" id="2.7.7.7" evidence="3"/>
<dbReference type="GO" id="GO:0042276">
    <property type="term" value="P:error-prone translesion synthesis"/>
    <property type="evidence" value="ECO:0007669"/>
    <property type="project" value="TreeGrafter"/>
</dbReference>
<dbReference type="PROSITE" id="PS50173">
    <property type="entry name" value="UMUC"/>
    <property type="match status" value="1"/>
</dbReference>
<dbReference type="Gene3D" id="1.10.150.20">
    <property type="entry name" value="5' to 3' exonuclease, C-terminal subdomain"/>
    <property type="match status" value="1"/>
</dbReference>
<dbReference type="InterPro" id="IPR050116">
    <property type="entry name" value="DNA_polymerase-Y"/>
</dbReference>
<dbReference type="SUPFAM" id="SSF56672">
    <property type="entry name" value="DNA/RNA polymerases"/>
    <property type="match status" value="1"/>
</dbReference>
<sequence>MKKPTKLTTLYIDFDAFFANVEKQLSPDFHSFPTAVSAFPSEHSALIAQCYLAKAFGLHRGMKVKDAKALCPDLRVISARHDVYVTMHHKIIAAIEKHIPVKKVWSVDEMECDFGALRDKVCIEISQAIREQLSRDIGPYITPSIGLSSSNLLAKIAAEMNKPNGFEILHPRDLPGRLLNVPLRDVPGIAGGIEARLGSAGIRTMSDLWYISNKQARALWHSVEGERIWWMLRGYNLEKAPTKRAMYGHSRQLSGDWTTPKRAQDCLRLLTCQAARRMRKDGYLSSRLTVSLRDQKRNRYSAESQFSPIRDDHSVLRYMLSAFDKCMKQHSLSRISSVYITLQGLSTHGNVSQDIFSTPADTHAQERLSRLSDIIDSTNSRFQSDCLTVGLQEQPPGDYAGGKIAFGRIPDAEAYLKQVQTRSP</sequence>
<name>A0A420WDV2_9PROT</name>
<feature type="domain" description="UmuC" evidence="6">
    <location>
        <begin position="9"/>
        <end position="190"/>
    </location>
</feature>
<dbReference type="InParanoid" id="A0A420WDV2"/>
<dbReference type="GO" id="GO:0003887">
    <property type="term" value="F:DNA-directed DNA polymerase activity"/>
    <property type="evidence" value="ECO:0007669"/>
    <property type="project" value="TreeGrafter"/>
</dbReference>
<dbReference type="RefSeq" id="WP_170144954.1">
    <property type="nucleotide sequence ID" value="NZ_RBII01000002.1"/>
</dbReference>
<dbReference type="Gene3D" id="3.40.1170.60">
    <property type="match status" value="1"/>
</dbReference>
<dbReference type="InterPro" id="IPR017961">
    <property type="entry name" value="DNA_pol_Y-fam_little_finger"/>
</dbReference>
<dbReference type="CDD" id="cd00424">
    <property type="entry name" value="PolY"/>
    <property type="match status" value="1"/>
</dbReference>
<dbReference type="GO" id="GO:0005829">
    <property type="term" value="C:cytosol"/>
    <property type="evidence" value="ECO:0007669"/>
    <property type="project" value="TreeGrafter"/>
</dbReference>
<evidence type="ECO:0000256" key="1">
    <source>
        <dbReference type="ARBA" id="ARBA00010945"/>
    </source>
</evidence>
<comment type="subunit">
    <text evidence="2">Monomer.</text>
</comment>
<evidence type="ECO:0000256" key="5">
    <source>
        <dbReference type="ARBA" id="ARBA00049244"/>
    </source>
</evidence>
<proteinExistence type="inferred from homology"/>
<comment type="function">
    <text evidence="4">Poorly processive, error-prone DNA polymerase involved in untargeted mutagenesis. Copies undamaged DNA at stalled replication forks, which arise in vivo from mismatched or misaligned primer ends. These misaligned primers can be extended by PolIV. Exhibits no 3'-5' exonuclease (proofreading) activity. May be involved in translesional synthesis, in conjunction with the beta clamp from PolIII.</text>
</comment>
<dbReference type="GO" id="GO:0006281">
    <property type="term" value="P:DNA repair"/>
    <property type="evidence" value="ECO:0007669"/>
    <property type="project" value="InterPro"/>
</dbReference>
<dbReference type="Pfam" id="PF00817">
    <property type="entry name" value="IMS"/>
    <property type="match status" value="1"/>
</dbReference>
<dbReference type="Proteomes" id="UP000282211">
    <property type="component" value="Unassembled WGS sequence"/>
</dbReference>
<dbReference type="PANTHER" id="PTHR11076">
    <property type="entry name" value="DNA REPAIR POLYMERASE UMUC / TRANSFERASE FAMILY MEMBER"/>
    <property type="match status" value="1"/>
</dbReference>
<dbReference type="Pfam" id="PF11799">
    <property type="entry name" value="IMS_C"/>
    <property type="match status" value="1"/>
</dbReference>
<evidence type="ECO:0000256" key="3">
    <source>
        <dbReference type="ARBA" id="ARBA00012417"/>
    </source>
</evidence>
<keyword evidence="8" id="KW-1185">Reference proteome</keyword>
<dbReference type="Gene3D" id="3.30.70.270">
    <property type="match status" value="1"/>
</dbReference>
<comment type="caution">
    <text evidence="7">The sequence shown here is derived from an EMBL/GenBank/DDBJ whole genome shotgun (WGS) entry which is preliminary data.</text>
</comment>
<dbReference type="AlphaFoldDB" id="A0A420WDV2"/>
<reference evidence="7 8" key="1">
    <citation type="submission" date="2018-10" db="EMBL/GenBank/DDBJ databases">
        <title>Genomic Encyclopedia of Type Strains, Phase IV (KMG-IV): sequencing the most valuable type-strain genomes for metagenomic binning, comparative biology and taxonomic classification.</title>
        <authorList>
            <person name="Goeker M."/>
        </authorList>
    </citation>
    <scope>NUCLEOTIDE SEQUENCE [LARGE SCALE GENOMIC DNA]</scope>
    <source>
        <strain evidence="7 8">DSM 22008</strain>
    </source>
</reference>
<dbReference type="PANTHER" id="PTHR11076:SF34">
    <property type="entry name" value="PROTEIN UMUC"/>
    <property type="match status" value="1"/>
</dbReference>
<dbReference type="InterPro" id="IPR043128">
    <property type="entry name" value="Rev_trsase/Diguanyl_cyclase"/>
</dbReference>
<dbReference type="InterPro" id="IPR043502">
    <property type="entry name" value="DNA/RNA_pol_sf"/>
</dbReference>
<evidence type="ECO:0000256" key="4">
    <source>
        <dbReference type="ARBA" id="ARBA00025589"/>
    </source>
</evidence>
<gene>
    <name evidence="7" type="ORF">DES40_1960</name>
</gene>
<dbReference type="EMBL" id="RBII01000002">
    <property type="protein sequence ID" value="RKQ69173.1"/>
    <property type="molecule type" value="Genomic_DNA"/>
</dbReference>
<evidence type="ECO:0000259" key="6">
    <source>
        <dbReference type="PROSITE" id="PS50173"/>
    </source>
</evidence>
<accession>A0A420WDV2</accession>
<evidence type="ECO:0000313" key="8">
    <source>
        <dbReference type="Proteomes" id="UP000282211"/>
    </source>
</evidence>
<evidence type="ECO:0000313" key="7">
    <source>
        <dbReference type="EMBL" id="RKQ69173.1"/>
    </source>
</evidence>
<dbReference type="InterPro" id="IPR001126">
    <property type="entry name" value="UmuC"/>
</dbReference>
<protein>
    <recommendedName>
        <fullName evidence="3">DNA-directed DNA polymerase</fullName>
        <ecNumber evidence="3">2.7.7.7</ecNumber>
    </recommendedName>
</protein>
<dbReference type="GO" id="GO:0009432">
    <property type="term" value="P:SOS response"/>
    <property type="evidence" value="ECO:0007669"/>
    <property type="project" value="TreeGrafter"/>
</dbReference>
<dbReference type="GO" id="GO:0003684">
    <property type="term" value="F:damaged DNA binding"/>
    <property type="evidence" value="ECO:0007669"/>
    <property type="project" value="InterPro"/>
</dbReference>
<comment type="catalytic activity">
    <reaction evidence="5">
        <text>DNA(n) + a 2'-deoxyribonucleoside 5'-triphosphate = DNA(n+1) + diphosphate</text>
        <dbReference type="Rhea" id="RHEA:22508"/>
        <dbReference type="Rhea" id="RHEA-COMP:17339"/>
        <dbReference type="Rhea" id="RHEA-COMP:17340"/>
        <dbReference type="ChEBI" id="CHEBI:33019"/>
        <dbReference type="ChEBI" id="CHEBI:61560"/>
        <dbReference type="ChEBI" id="CHEBI:173112"/>
        <dbReference type="EC" id="2.7.7.7"/>
    </reaction>
</comment>
<comment type="similarity">
    <text evidence="1">Belongs to the DNA polymerase type-Y family.</text>
</comment>